<evidence type="ECO:0000256" key="1">
    <source>
        <dbReference type="SAM" id="SignalP"/>
    </source>
</evidence>
<accession>A0A9E6ZI87</accession>
<evidence type="ECO:0000313" key="3">
    <source>
        <dbReference type="Proteomes" id="UP000831290"/>
    </source>
</evidence>
<reference evidence="2" key="1">
    <citation type="submission" date="2022-03" db="EMBL/GenBank/DDBJ databases">
        <title>Description of Abyssus ytuae gen. nov., sp. nov., a novel member of the family Flavobacteriaceae isolated from the sediment of Mariana Trench.</title>
        <authorList>
            <person name="Zhang J."/>
            <person name="Xu X."/>
        </authorList>
    </citation>
    <scope>NUCLEOTIDE SEQUENCE</scope>
    <source>
        <strain evidence="2">MT3330</strain>
    </source>
</reference>
<dbReference type="AlphaFoldDB" id="A0A9E6ZI87"/>
<dbReference type="Proteomes" id="UP000831290">
    <property type="component" value="Chromosome"/>
</dbReference>
<feature type="signal peptide" evidence="1">
    <location>
        <begin position="1"/>
        <end position="23"/>
    </location>
</feature>
<name>A0A9E6ZI87_9FLAO</name>
<dbReference type="KEGG" id="fbm:MQE35_09575"/>
<dbReference type="EMBL" id="CP094358">
    <property type="protein sequence ID" value="UOB15989.1"/>
    <property type="molecule type" value="Genomic_DNA"/>
</dbReference>
<sequence length="361" mass="40564">MKIKFIYAYALLFSGLFLFSCSSDDSSNNPDQESEEIENTPIESSEVVSKILIEGATKEAGTPPTPNEAISFEVVSGTSALQTEGFDIAINSDTELTGAYLQIKNVDGEVANEYFDIDFSALSGKSVPQHIKKRSVKKTVQAIEVEADVEIDVDFETSLEPGTFCYVICVYDANGNISAPQEVCITVESWGGKNDLVAVWNLEKEEETYMEETYSYIVGEEICDDYNSNFSCEDDTIVEYQYCGLVDSGTLNLKVDGTYVYETSGYENELDYEASVNECKAIYVKVEDYYWTKGYWAYNAEKEEIYIVRYEYIDRYGDEEYSGTYEEGDAYVGSAKVILSGNSLIILEEDIDSSYKSYFNK</sequence>
<keyword evidence="3" id="KW-1185">Reference proteome</keyword>
<keyword evidence="1" id="KW-0732">Signal</keyword>
<gene>
    <name evidence="2" type="ORF">MQE35_09575</name>
</gene>
<dbReference type="PROSITE" id="PS51257">
    <property type="entry name" value="PROKAR_LIPOPROTEIN"/>
    <property type="match status" value="1"/>
</dbReference>
<protein>
    <submittedName>
        <fullName evidence="2">Uncharacterized protein</fullName>
    </submittedName>
</protein>
<evidence type="ECO:0000313" key="2">
    <source>
        <dbReference type="EMBL" id="UOB15989.1"/>
    </source>
</evidence>
<dbReference type="RefSeq" id="WP_255841136.1">
    <property type="nucleotide sequence ID" value="NZ_CP094358.1"/>
</dbReference>
<feature type="chain" id="PRO_5039174123" evidence="1">
    <location>
        <begin position="24"/>
        <end position="361"/>
    </location>
</feature>
<proteinExistence type="predicted"/>
<organism evidence="2 3">
    <name type="scientific">Abyssalbus ytuae</name>
    <dbReference type="NCBI Taxonomy" id="2926907"/>
    <lineage>
        <taxon>Bacteria</taxon>
        <taxon>Pseudomonadati</taxon>
        <taxon>Bacteroidota</taxon>
        <taxon>Flavobacteriia</taxon>
        <taxon>Flavobacteriales</taxon>
        <taxon>Flavobacteriaceae</taxon>
        <taxon>Abyssalbus</taxon>
    </lineage>
</organism>